<gene>
    <name evidence="1" type="primary">BnaC04g03520D</name>
    <name evidence="1" type="ORF">GSBRNA2T00002204001</name>
</gene>
<organism evidence="1 2">
    <name type="scientific">Brassica napus</name>
    <name type="common">Rape</name>
    <dbReference type="NCBI Taxonomy" id="3708"/>
    <lineage>
        <taxon>Eukaryota</taxon>
        <taxon>Viridiplantae</taxon>
        <taxon>Streptophyta</taxon>
        <taxon>Embryophyta</taxon>
        <taxon>Tracheophyta</taxon>
        <taxon>Spermatophyta</taxon>
        <taxon>Magnoliopsida</taxon>
        <taxon>eudicotyledons</taxon>
        <taxon>Gunneridae</taxon>
        <taxon>Pentapetalae</taxon>
        <taxon>rosids</taxon>
        <taxon>malvids</taxon>
        <taxon>Brassicales</taxon>
        <taxon>Brassicaceae</taxon>
        <taxon>Brassiceae</taxon>
        <taxon>Brassica</taxon>
    </lineage>
</organism>
<proteinExistence type="predicted"/>
<keyword evidence="2" id="KW-1185">Reference proteome</keyword>
<dbReference type="EMBL" id="LK032079">
    <property type="protein sequence ID" value="CDY17867.1"/>
    <property type="molecule type" value="Genomic_DNA"/>
</dbReference>
<dbReference type="AlphaFoldDB" id="A0A078FYH1"/>
<accession>A0A078FYH1</accession>
<reference evidence="1 2" key="1">
    <citation type="journal article" date="2014" name="Science">
        <title>Plant genetics. Early allopolyploid evolution in the post-Neolithic Brassica napus oilseed genome.</title>
        <authorList>
            <person name="Chalhoub B."/>
            <person name="Denoeud F."/>
            <person name="Liu S."/>
            <person name="Parkin I.A."/>
            <person name="Tang H."/>
            <person name="Wang X."/>
            <person name="Chiquet J."/>
            <person name="Belcram H."/>
            <person name="Tong C."/>
            <person name="Samans B."/>
            <person name="Correa M."/>
            <person name="Da Silva C."/>
            <person name="Just J."/>
            <person name="Falentin C."/>
            <person name="Koh C.S."/>
            <person name="Le Clainche I."/>
            <person name="Bernard M."/>
            <person name="Bento P."/>
            <person name="Noel B."/>
            <person name="Labadie K."/>
            <person name="Alberti A."/>
            <person name="Charles M."/>
            <person name="Arnaud D."/>
            <person name="Guo H."/>
            <person name="Daviaud C."/>
            <person name="Alamery S."/>
            <person name="Jabbari K."/>
            <person name="Zhao M."/>
            <person name="Edger P.P."/>
            <person name="Chelaifa H."/>
            <person name="Tack D."/>
            <person name="Lassalle G."/>
            <person name="Mestiri I."/>
            <person name="Schnel N."/>
            <person name="Le Paslier M.C."/>
            <person name="Fan G."/>
            <person name="Renault V."/>
            <person name="Bayer P.E."/>
            <person name="Golicz A.A."/>
            <person name="Manoli S."/>
            <person name="Lee T.H."/>
            <person name="Thi V.H."/>
            <person name="Chalabi S."/>
            <person name="Hu Q."/>
            <person name="Fan C."/>
            <person name="Tollenaere R."/>
            <person name="Lu Y."/>
            <person name="Battail C."/>
            <person name="Shen J."/>
            <person name="Sidebottom C.H."/>
            <person name="Wang X."/>
            <person name="Canaguier A."/>
            <person name="Chauveau A."/>
            <person name="Berard A."/>
            <person name="Deniot G."/>
            <person name="Guan M."/>
            <person name="Liu Z."/>
            <person name="Sun F."/>
            <person name="Lim Y.P."/>
            <person name="Lyons E."/>
            <person name="Town C.D."/>
            <person name="Bancroft I."/>
            <person name="Wang X."/>
            <person name="Meng J."/>
            <person name="Ma J."/>
            <person name="Pires J.C."/>
            <person name="King G.J."/>
            <person name="Brunel D."/>
            <person name="Delourme R."/>
            <person name="Renard M."/>
            <person name="Aury J.M."/>
            <person name="Adams K.L."/>
            <person name="Batley J."/>
            <person name="Snowdon R.J."/>
            <person name="Tost J."/>
            <person name="Edwards D."/>
            <person name="Zhou Y."/>
            <person name="Hua W."/>
            <person name="Sharpe A.G."/>
            <person name="Paterson A.H."/>
            <person name="Guan C."/>
            <person name="Wincker P."/>
        </authorList>
    </citation>
    <scope>NUCLEOTIDE SEQUENCE [LARGE SCALE GENOMIC DNA]</scope>
    <source>
        <strain evidence="2">cv. Darmor-bzh</strain>
    </source>
</reference>
<dbReference type="PaxDb" id="3708-A0A078FYH1"/>
<dbReference type="Gramene" id="CDY17867">
    <property type="protein sequence ID" value="CDY17867"/>
    <property type="gene ID" value="GSBRNA2T00002204001"/>
</dbReference>
<sequence>MSKPSTLVLIDGVKPVRHNWQIRVKVLHCWKQTTPFGGDTL</sequence>
<evidence type="ECO:0000313" key="1">
    <source>
        <dbReference type="EMBL" id="CDY17867.1"/>
    </source>
</evidence>
<evidence type="ECO:0000313" key="2">
    <source>
        <dbReference type="Proteomes" id="UP000028999"/>
    </source>
</evidence>
<name>A0A078FYH1_BRANA</name>
<dbReference type="Proteomes" id="UP000028999">
    <property type="component" value="Unassembled WGS sequence"/>
</dbReference>
<protein>
    <submittedName>
        <fullName evidence="1">BnaC04g03520D protein</fullName>
    </submittedName>
</protein>